<evidence type="ECO:0000256" key="1">
    <source>
        <dbReference type="SAM" id="MobiDB-lite"/>
    </source>
</evidence>
<sequence>MEEESDILYGNAAGPRLEPETGGDFAYRLENSLQPRVRDPDRGITVNPHSSYYAEDGSFLLSTTVFNHFRIPFSKCEEPNSEEISFNKWPANQNERTFIDPESIMSLYQRFVSHKNPNYELSEVSWSSLRISMIAAMRVAMGTIHKAGTRSDCQIDTNSAGSEHSLAVLSRQDAETLKSMLQQIDSGGEIQWNEWDRDRIAWSSRVAFPYRTLNVENFSVVDPSVNWGATYRIDTTWGDLTEEATIQFRNHRGIHPGPIPYYRRGSVLGSPEAPSLASGTILTSPEEYMMSSPESLVDNSGQIEIAESPYVRWLSLPEEAP</sequence>
<dbReference type="GeneID" id="30169944"/>
<reference evidence="3" key="4">
    <citation type="submission" date="2024-02" db="EMBL/GenBank/DDBJ databases">
        <title>Comparative genomics of Cryptococcus and Kwoniella reveals pathogenesis evolution and contrasting modes of karyotype evolution via chromosome fusion or intercentromeric recombination.</title>
        <authorList>
            <person name="Coelho M.A."/>
            <person name="David-Palma M."/>
            <person name="Shea T."/>
            <person name="Bowers K."/>
            <person name="McGinley-Smith S."/>
            <person name="Mohammad A.W."/>
            <person name="Gnirke A."/>
            <person name="Yurkov A.M."/>
            <person name="Nowrousian M."/>
            <person name="Sun S."/>
            <person name="Cuomo C.A."/>
            <person name="Heitman J."/>
        </authorList>
    </citation>
    <scope>NUCLEOTIDE SEQUENCE</scope>
    <source>
        <strain evidence="3">CBS 10737</strain>
    </source>
</reference>
<dbReference type="Proteomes" id="UP000094020">
    <property type="component" value="Chromosome 4"/>
</dbReference>
<evidence type="ECO:0000313" key="4">
    <source>
        <dbReference type="Proteomes" id="UP000094020"/>
    </source>
</evidence>
<organism evidence="2">
    <name type="scientific">Kwoniella pini CBS 10737</name>
    <dbReference type="NCBI Taxonomy" id="1296096"/>
    <lineage>
        <taxon>Eukaryota</taxon>
        <taxon>Fungi</taxon>
        <taxon>Dikarya</taxon>
        <taxon>Basidiomycota</taxon>
        <taxon>Agaricomycotina</taxon>
        <taxon>Tremellomycetes</taxon>
        <taxon>Tremellales</taxon>
        <taxon>Cryptococcaceae</taxon>
        <taxon>Kwoniella</taxon>
    </lineage>
</organism>
<reference evidence="3" key="2">
    <citation type="submission" date="2013-07" db="EMBL/GenBank/DDBJ databases">
        <authorList>
            <consortium name="The Broad Institute Genome Sequencing Platform"/>
            <person name="Cuomo C."/>
            <person name="Litvintseva A."/>
            <person name="Chen Y."/>
            <person name="Heitman J."/>
            <person name="Sun S."/>
            <person name="Springer D."/>
            <person name="Dromer F."/>
            <person name="Young S.K."/>
            <person name="Zeng Q."/>
            <person name="Gargeya S."/>
            <person name="Fitzgerald M."/>
            <person name="Abouelleil A."/>
            <person name="Alvarado L."/>
            <person name="Berlin A.M."/>
            <person name="Chapman S.B."/>
            <person name="Dewar J."/>
            <person name="Goldberg J."/>
            <person name="Griggs A."/>
            <person name="Gujja S."/>
            <person name="Hansen M."/>
            <person name="Howarth C."/>
            <person name="Imamovic A."/>
            <person name="Larimer J."/>
            <person name="McCowan C."/>
            <person name="Murphy C."/>
            <person name="Pearson M."/>
            <person name="Priest M."/>
            <person name="Roberts A."/>
            <person name="Saif S."/>
            <person name="Shea T."/>
            <person name="Sykes S."/>
            <person name="Wortman J."/>
            <person name="Nusbaum C."/>
            <person name="Birren B."/>
        </authorList>
    </citation>
    <scope>NUCLEOTIDE SEQUENCE</scope>
    <source>
        <strain evidence="3">CBS 10737</strain>
    </source>
</reference>
<evidence type="ECO:0000313" key="3">
    <source>
        <dbReference type="EMBL" id="WWC69480.1"/>
    </source>
</evidence>
<dbReference type="EMBL" id="KI894008">
    <property type="protein sequence ID" value="OCF52288.1"/>
    <property type="molecule type" value="Genomic_DNA"/>
</dbReference>
<reference evidence="2" key="1">
    <citation type="submission" date="2013-07" db="EMBL/GenBank/DDBJ databases">
        <title>The Genome Sequence of Cryptococcus pinus CBS10737.</title>
        <authorList>
            <consortium name="The Broad Institute Genome Sequencing Platform"/>
            <person name="Cuomo C."/>
            <person name="Litvintseva A."/>
            <person name="Chen Y."/>
            <person name="Heitman J."/>
            <person name="Sun S."/>
            <person name="Springer D."/>
            <person name="Dromer F."/>
            <person name="Young S.K."/>
            <person name="Zeng Q."/>
            <person name="Gargeya S."/>
            <person name="Fitzgerald M."/>
            <person name="Abouelleil A."/>
            <person name="Alvarado L."/>
            <person name="Berlin A.M."/>
            <person name="Chapman S.B."/>
            <person name="Dewar J."/>
            <person name="Goldberg J."/>
            <person name="Griggs A."/>
            <person name="Gujja S."/>
            <person name="Hansen M."/>
            <person name="Howarth C."/>
            <person name="Imamovic A."/>
            <person name="Larimer J."/>
            <person name="McCowan C."/>
            <person name="Murphy C."/>
            <person name="Pearson M."/>
            <person name="Priest M."/>
            <person name="Roberts A."/>
            <person name="Saif S."/>
            <person name="Shea T."/>
            <person name="Sykes S."/>
            <person name="Wortman J."/>
            <person name="Nusbaum C."/>
            <person name="Birren B."/>
        </authorList>
    </citation>
    <scope>NUCLEOTIDE SEQUENCE [LARGE SCALE GENOMIC DNA]</scope>
    <source>
        <strain evidence="2">CBS 10737</strain>
    </source>
</reference>
<accession>A0A1B9I9K4</accession>
<protein>
    <submittedName>
        <fullName evidence="2">Uncharacterized protein</fullName>
    </submittedName>
</protein>
<evidence type="ECO:0000313" key="2">
    <source>
        <dbReference type="EMBL" id="OCF52288.1"/>
    </source>
</evidence>
<gene>
    <name evidence="2" type="ORF">I206_01575</name>
    <name evidence="3" type="ORF">I206_103421</name>
</gene>
<feature type="region of interest" description="Disordered" evidence="1">
    <location>
        <begin position="1"/>
        <end position="21"/>
    </location>
</feature>
<name>A0A1B9I9K4_9TREE</name>
<dbReference type="AlphaFoldDB" id="A0A1B9I9K4"/>
<dbReference type="KEGG" id="kpin:30169944"/>
<reference evidence="2" key="3">
    <citation type="submission" date="2016-07" db="EMBL/GenBank/DDBJ databases">
        <title>Evolution of pathogenesis and genome organization in the Tremellales.</title>
        <authorList>
            <person name="Cuomo C."/>
            <person name="Litvintseva A."/>
            <person name="Heitman J."/>
            <person name="Chen Y."/>
            <person name="Sun S."/>
            <person name="Springer D."/>
            <person name="Dromer F."/>
            <person name="Young S."/>
            <person name="Zeng Q."/>
            <person name="Chapman S."/>
            <person name="Gujja S."/>
            <person name="Saif S."/>
            <person name="Birren B."/>
        </authorList>
    </citation>
    <scope>NUCLEOTIDE SEQUENCE</scope>
    <source>
        <strain evidence="2">CBS 10737</strain>
    </source>
</reference>
<dbReference type="RefSeq" id="XP_019013507.1">
    <property type="nucleotide sequence ID" value="XM_019153346.1"/>
</dbReference>
<dbReference type="EMBL" id="CP144522">
    <property type="protein sequence ID" value="WWC69480.1"/>
    <property type="molecule type" value="Genomic_DNA"/>
</dbReference>
<proteinExistence type="predicted"/>
<keyword evidence="4" id="KW-1185">Reference proteome</keyword>